<evidence type="ECO:0000313" key="1">
    <source>
        <dbReference type="EMBL" id="KAJ1353535.1"/>
    </source>
</evidence>
<name>A0AAD5M7I0_PARTN</name>
<protein>
    <submittedName>
        <fullName evidence="1">Uncharacterized protein</fullName>
    </submittedName>
</protein>
<comment type="caution">
    <text evidence="1">The sequence shown here is derived from an EMBL/GenBank/DDBJ whole genome shotgun (WGS) entry which is preliminary data.</text>
</comment>
<sequence length="132" mass="15018">MDVLAKNLSDLRMFLQSHNDSETLIKSLESCFMSGTPTPDYSLLSKRLSIEEDVVAKVIHDIIKLAANIAELDAKDEEVLDALCGPLNEKLKRFIYNFALSMRVQPYQMTYFTSRQCHPPSVLMYIDSSLKI</sequence>
<dbReference type="AlphaFoldDB" id="A0AAD5M7I0"/>
<organism evidence="1 2">
    <name type="scientific">Parelaphostrongylus tenuis</name>
    <name type="common">Meningeal worm</name>
    <dbReference type="NCBI Taxonomy" id="148309"/>
    <lineage>
        <taxon>Eukaryota</taxon>
        <taxon>Metazoa</taxon>
        <taxon>Ecdysozoa</taxon>
        <taxon>Nematoda</taxon>
        <taxon>Chromadorea</taxon>
        <taxon>Rhabditida</taxon>
        <taxon>Rhabditina</taxon>
        <taxon>Rhabditomorpha</taxon>
        <taxon>Strongyloidea</taxon>
        <taxon>Metastrongylidae</taxon>
        <taxon>Parelaphostrongylus</taxon>
    </lineage>
</organism>
<dbReference type="Proteomes" id="UP001196413">
    <property type="component" value="Unassembled WGS sequence"/>
</dbReference>
<gene>
    <name evidence="1" type="ORF">KIN20_010178</name>
</gene>
<dbReference type="EMBL" id="JAHQIW010001743">
    <property type="protein sequence ID" value="KAJ1353535.1"/>
    <property type="molecule type" value="Genomic_DNA"/>
</dbReference>
<proteinExistence type="predicted"/>
<accession>A0AAD5M7I0</accession>
<evidence type="ECO:0000313" key="2">
    <source>
        <dbReference type="Proteomes" id="UP001196413"/>
    </source>
</evidence>
<keyword evidence="2" id="KW-1185">Reference proteome</keyword>
<reference evidence="1" key="1">
    <citation type="submission" date="2021-06" db="EMBL/GenBank/DDBJ databases">
        <title>Parelaphostrongylus tenuis whole genome reference sequence.</title>
        <authorList>
            <person name="Garwood T.J."/>
            <person name="Larsen P.A."/>
            <person name="Fountain-Jones N.M."/>
            <person name="Garbe J.R."/>
            <person name="Macchietto M.G."/>
            <person name="Kania S.A."/>
            <person name="Gerhold R.W."/>
            <person name="Richards J.E."/>
            <person name="Wolf T.M."/>
        </authorList>
    </citation>
    <scope>NUCLEOTIDE SEQUENCE</scope>
    <source>
        <strain evidence="1">MNPRO001-30</strain>
        <tissue evidence="1">Meninges</tissue>
    </source>
</reference>